<dbReference type="RefSeq" id="WP_007506435.1">
    <property type="nucleotide sequence ID" value="NZ_AFCE01000165.1"/>
</dbReference>
<keyword evidence="7 9" id="KW-1133">Transmembrane helix</keyword>
<feature type="transmembrane region" description="Helical" evidence="9">
    <location>
        <begin position="144"/>
        <end position="167"/>
    </location>
</feature>
<evidence type="ECO:0000256" key="6">
    <source>
        <dbReference type="ARBA" id="ARBA00022692"/>
    </source>
</evidence>
<feature type="transmembrane region" description="Helical" evidence="9">
    <location>
        <begin position="20"/>
        <end position="40"/>
    </location>
</feature>
<dbReference type="Gene3D" id="1.10.3720.10">
    <property type="entry name" value="MetI-like"/>
    <property type="match status" value="1"/>
</dbReference>
<dbReference type="Proteomes" id="UP000010716">
    <property type="component" value="Unassembled WGS sequence"/>
</dbReference>
<evidence type="ECO:0000256" key="5">
    <source>
        <dbReference type="ARBA" id="ARBA00022597"/>
    </source>
</evidence>
<evidence type="ECO:0000256" key="1">
    <source>
        <dbReference type="ARBA" id="ARBA00004651"/>
    </source>
</evidence>
<proteinExistence type="inferred from homology"/>
<feature type="transmembrane region" description="Helical" evidence="9">
    <location>
        <begin position="113"/>
        <end position="138"/>
    </location>
</feature>
<dbReference type="Proteomes" id="UP000825179">
    <property type="component" value="Chromosome"/>
</dbReference>
<feature type="transmembrane region" description="Helical" evidence="9">
    <location>
        <begin position="80"/>
        <end position="101"/>
    </location>
</feature>
<reference evidence="11 13" key="1">
    <citation type="journal article" date="2011" name="J. Bacteriol.">
        <title>Draft genome sequence of the thermoalkaliphilic Caldalkalibacillus thermarum strain TA2.A1.</title>
        <authorList>
            <person name="Kalamorz F."/>
            <person name="Keis S."/>
            <person name="McMillan D.G."/>
            <person name="Olsson K."/>
            <person name="Stanton J.A."/>
            <person name="Stockwell P."/>
            <person name="Black M.A."/>
            <person name="Klingeman D.M."/>
            <person name="Land M.L."/>
            <person name="Han C.S."/>
            <person name="Martin S.L."/>
            <person name="Becher S.A."/>
            <person name="Peddie C.J."/>
            <person name="Morgan H.W."/>
            <person name="Matthies D."/>
            <person name="Preiss L."/>
            <person name="Meier T."/>
            <person name="Brown S.D."/>
            <person name="Cook G.M."/>
        </authorList>
    </citation>
    <scope>NUCLEOTIDE SEQUENCE [LARGE SCALE GENOMIC DNA]</scope>
    <source>
        <strain evidence="11 13">TA2.A1</strain>
    </source>
</reference>
<evidence type="ECO:0000259" key="10">
    <source>
        <dbReference type="PROSITE" id="PS50928"/>
    </source>
</evidence>
<dbReference type="GO" id="GO:0005886">
    <property type="term" value="C:plasma membrane"/>
    <property type="evidence" value="ECO:0007669"/>
    <property type="project" value="UniProtKB-SubCell"/>
</dbReference>
<dbReference type="InterPro" id="IPR000515">
    <property type="entry name" value="MetI-like"/>
</dbReference>
<dbReference type="AlphaFoldDB" id="F5LAX6"/>
<name>F5LAX6_CALTT</name>
<evidence type="ECO:0000256" key="9">
    <source>
        <dbReference type="RuleBase" id="RU363032"/>
    </source>
</evidence>
<evidence type="ECO:0000313" key="12">
    <source>
        <dbReference type="EMBL" id="QZT33814.1"/>
    </source>
</evidence>
<feature type="transmembrane region" description="Helical" evidence="9">
    <location>
        <begin position="242"/>
        <end position="263"/>
    </location>
</feature>
<organism evidence="11 13">
    <name type="scientific">Caldalkalibacillus thermarum (strain TA2.A1)</name>
    <dbReference type="NCBI Taxonomy" id="986075"/>
    <lineage>
        <taxon>Bacteria</taxon>
        <taxon>Bacillati</taxon>
        <taxon>Bacillota</taxon>
        <taxon>Bacilli</taxon>
        <taxon>Bacillales</taxon>
        <taxon>Bacillaceae</taxon>
        <taxon>Caldalkalibacillus</taxon>
    </lineage>
</organism>
<evidence type="ECO:0000313" key="11">
    <source>
        <dbReference type="EMBL" id="EGL81515.1"/>
    </source>
</evidence>
<dbReference type="CDD" id="cd06261">
    <property type="entry name" value="TM_PBP2"/>
    <property type="match status" value="1"/>
</dbReference>
<dbReference type="Pfam" id="PF00528">
    <property type="entry name" value="BPD_transp_1"/>
    <property type="match status" value="1"/>
</dbReference>
<dbReference type="EMBL" id="CP082237">
    <property type="protein sequence ID" value="QZT33814.1"/>
    <property type="molecule type" value="Genomic_DNA"/>
</dbReference>
<reference evidence="12" key="3">
    <citation type="submission" date="2021-08" db="EMBL/GenBank/DDBJ databases">
        <authorList>
            <person name="de Jong S."/>
            <person name="van den Broek M."/>
            <person name="Merkel A."/>
            <person name="de la Torre Cortes P."/>
            <person name="Kalamorz F."/>
            <person name="Cook G."/>
            <person name="van Loosdrecht M."/>
            <person name="McMillan D."/>
        </authorList>
    </citation>
    <scope>NUCLEOTIDE SEQUENCE</scope>
    <source>
        <strain evidence="12">TA2.A1</strain>
    </source>
</reference>
<feature type="transmembrane region" description="Helical" evidence="9">
    <location>
        <begin position="188"/>
        <end position="210"/>
    </location>
</feature>
<evidence type="ECO:0000256" key="2">
    <source>
        <dbReference type="ARBA" id="ARBA00009047"/>
    </source>
</evidence>
<keyword evidence="3 9" id="KW-0813">Transport</keyword>
<dbReference type="GO" id="GO:0055085">
    <property type="term" value="P:transmembrane transport"/>
    <property type="evidence" value="ECO:0007669"/>
    <property type="project" value="InterPro"/>
</dbReference>
<protein>
    <submittedName>
        <fullName evidence="11">ABC-type transporter, integral membrane subunit</fullName>
    </submittedName>
    <submittedName>
        <fullName evidence="12">Carbohydrate ABC transporter permease</fullName>
    </submittedName>
</protein>
<gene>
    <name evidence="11" type="ORF">CathTA2_3061</name>
    <name evidence="12" type="ORF">HUR95_16655</name>
</gene>
<accession>F5LAX6</accession>
<dbReference type="EMBL" id="AFCE01000165">
    <property type="protein sequence ID" value="EGL81515.1"/>
    <property type="molecule type" value="Genomic_DNA"/>
</dbReference>
<dbReference type="eggNOG" id="COG0395">
    <property type="taxonomic scope" value="Bacteria"/>
</dbReference>
<dbReference type="SUPFAM" id="SSF161098">
    <property type="entry name" value="MetI-like"/>
    <property type="match status" value="1"/>
</dbReference>
<dbReference type="InterPro" id="IPR050901">
    <property type="entry name" value="BP-dep_ABC_trans_perm"/>
</dbReference>
<keyword evidence="4" id="KW-1003">Cell membrane</keyword>
<dbReference type="KEGG" id="cthu:HUR95_16655"/>
<reference evidence="12 14" key="2">
    <citation type="journal article" date="2020" name="Extremophiles">
        <title>Genomic analysis of Caldalkalibacillus thermarum TA2.A1 reveals aerobic alkaliphilic metabolism and evolutionary hallmarks linking alkaliphilic bacteria and plant life.</title>
        <authorList>
            <person name="de Jong S.I."/>
            <person name="van den Broek M.A."/>
            <person name="Merkel A.Y."/>
            <person name="de la Torre Cortes P."/>
            <person name="Kalamorz F."/>
            <person name="Cook G.M."/>
            <person name="van Loosdrecht M.C.M."/>
            <person name="McMillan D.G.G."/>
        </authorList>
    </citation>
    <scope>NUCLEOTIDE SEQUENCE [LARGE SCALE GENOMIC DNA]</scope>
    <source>
        <strain evidence="12 14">TA2.A1</strain>
    </source>
</reference>
<comment type="similarity">
    <text evidence="2">Belongs to the binding-protein-dependent transport system permease family. MalFG subfamily.</text>
</comment>
<keyword evidence="14" id="KW-1185">Reference proteome</keyword>
<sequence length="278" mass="31558">MRMKDSDILGHFFRLSRWPLLILFSLMMLVPVYLMFKISVSEPQDVLTQNPSFIIRNFTFDHWLRVFEAGHLWAPLLKSLTVATVTTIIAIIIAAPAAYVISLLPKKYQYTIILSLLFTRMFPDVGIALPISVTFISWNLLDTYTGLIMAHLIPNLPFLAWILVGTFQTIPRDLEKAAMIDGASRLTALRKVVFPIAAPGIAVGAMFIWLNSWNEFTYALYLTMAENTLPLQTYYYVVRGDWFQSAAYSMILTIPVIIVTFLLQRYMRSGFLAGAVKG</sequence>
<feature type="domain" description="ABC transmembrane type-1" evidence="10">
    <location>
        <begin position="76"/>
        <end position="263"/>
    </location>
</feature>
<evidence type="ECO:0000256" key="8">
    <source>
        <dbReference type="ARBA" id="ARBA00023136"/>
    </source>
</evidence>
<comment type="subcellular location">
    <subcellularLocation>
        <location evidence="1 9">Cell membrane</location>
        <topology evidence="1 9">Multi-pass membrane protein</topology>
    </subcellularLocation>
</comment>
<keyword evidence="6 9" id="KW-0812">Transmembrane</keyword>
<dbReference type="PANTHER" id="PTHR32243:SF50">
    <property type="entry name" value="MALTOSE_MALTODEXTRIN TRANSPORT SYSTEM PERMEASE PROTEIN MALG"/>
    <property type="match status" value="1"/>
</dbReference>
<evidence type="ECO:0000313" key="13">
    <source>
        <dbReference type="Proteomes" id="UP000010716"/>
    </source>
</evidence>
<keyword evidence="8 9" id="KW-0472">Membrane</keyword>
<dbReference type="InterPro" id="IPR035906">
    <property type="entry name" value="MetI-like_sf"/>
</dbReference>
<evidence type="ECO:0000256" key="7">
    <source>
        <dbReference type="ARBA" id="ARBA00022989"/>
    </source>
</evidence>
<keyword evidence="5" id="KW-0762">Sugar transport</keyword>
<evidence type="ECO:0000256" key="4">
    <source>
        <dbReference type="ARBA" id="ARBA00022475"/>
    </source>
</evidence>
<dbReference type="PANTHER" id="PTHR32243">
    <property type="entry name" value="MALTOSE TRANSPORT SYSTEM PERMEASE-RELATED"/>
    <property type="match status" value="1"/>
</dbReference>
<evidence type="ECO:0000256" key="3">
    <source>
        <dbReference type="ARBA" id="ARBA00022448"/>
    </source>
</evidence>
<evidence type="ECO:0000313" key="14">
    <source>
        <dbReference type="Proteomes" id="UP000825179"/>
    </source>
</evidence>
<dbReference type="PROSITE" id="PS50928">
    <property type="entry name" value="ABC_TM1"/>
    <property type="match status" value="1"/>
</dbReference>